<dbReference type="InterPro" id="IPR011083">
    <property type="entry name" value="Phage_tail_collar_dom"/>
</dbReference>
<feature type="domain" description="Phage tail collar" evidence="1">
    <location>
        <begin position="7"/>
        <end position="63"/>
    </location>
</feature>
<evidence type="ECO:0000259" key="1">
    <source>
        <dbReference type="Pfam" id="PF07484"/>
    </source>
</evidence>
<keyword evidence="3" id="KW-1185">Reference proteome</keyword>
<evidence type="ECO:0000313" key="3">
    <source>
        <dbReference type="Proteomes" id="UP001343257"/>
    </source>
</evidence>
<dbReference type="SUPFAM" id="SSF88874">
    <property type="entry name" value="Receptor-binding domain of short tail fibre protein gp12"/>
    <property type="match status" value="1"/>
</dbReference>
<name>A0ABU6PQV7_9BACL</name>
<dbReference type="RefSeq" id="WP_328276845.1">
    <property type="nucleotide sequence ID" value="NZ_JARTLD010000021.1"/>
</dbReference>
<dbReference type="Gene3D" id="3.90.1340.10">
    <property type="entry name" value="Phage tail collar domain"/>
    <property type="match status" value="1"/>
</dbReference>
<comment type="caution">
    <text evidence="2">The sequence shown here is derived from an EMBL/GenBank/DDBJ whole genome shotgun (WGS) entry which is preliminary data.</text>
</comment>
<dbReference type="Pfam" id="PF07484">
    <property type="entry name" value="Collar"/>
    <property type="match status" value="1"/>
</dbReference>
<gene>
    <name evidence="2" type="ORF">P9847_08075</name>
</gene>
<reference evidence="2 3" key="1">
    <citation type="submission" date="2023-03" db="EMBL/GenBank/DDBJ databases">
        <title>Bacillus Genome Sequencing.</title>
        <authorList>
            <person name="Dunlap C."/>
        </authorList>
    </citation>
    <scope>NUCLEOTIDE SEQUENCE [LARGE SCALE GENOMIC DNA]</scope>
    <source>
        <strain evidence="2 3">NRS-52</strain>
    </source>
</reference>
<accession>A0ABU6PQV7</accession>
<sequence>MADPFIGEIRMFPFGFAPRGWAECNGQILSIQTNQALFAIIGTTYGGDGRTNFALPDLRGRAPVHPGNEIAFGQRGGEQNHTLSQNEMPAHTHQAMAYSAASTSNQPEGNAWAQTLSGSYTESADTTMSAGALVTAGNGQPHENMQPYNVVTFCIAISGIFPSRN</sequence>
<dbReference type="InterPro" id="IPR037053">
    <property type="entry name" value="Phage_tail_collar_dom_sf"/>
</dbReference>
<organism evidence="2 3">
    <name type="scientific">Paenibacillus chibensis</name>
    <dbReference type="NCBI Taxonomy" id="59846"/>
    <lineage>
        <taxon>Bacteria</taxon>
        <taxon>Bacillati</taxon>
        <taxon>Bacillota</taxon>
        <taxon>Bacilli</taxon>
        <taxon>Bacillales</taxon>
        <taxon>Paenibacillaceae</taxon>
        <taxon>Paenibacillus</taxon>
    </lineage>
</organism>
<dbReference type="Proteomes" id="UP001343257">
    <property type="component" value="Unassembled WGS sequence"/>
</dbReference>
<dbReference type="EMBL" id="JARTLD010000021">
    <property type="protein sequence ID" value="MED5017265.1"/>
    <property type="molecule type" value="Genomic_DNA"/>
</dbReference>
<evidence type="ECO:0000313" key="2">
    <source>
        <dbReference type="EMBL" id="MED5017265.1"/>
    </source>
</evidence>
<protein>
    <submittedName>
        <fullName evidence="2">Tail fiber protein</fullName>
    </submittedName>
</protein>
<proteinExistence type="predicted"/>